<dbReference type="InterPro" id="IPR036322">
    <property type="entry name" value="WD40_repeat_dom_sf"/>
</dbReference>
<proteinExistence type="predicted"/>
<gene>
    <name evidence="2" type="ORF">GUITHDRAFT_152871</name>
</gene>
<dbReference type="RefSeq" id="XP_005831802.1">
    <property type="nucleotide sequence ID" value="XM_005831745.1"/>
</dbReference>
<feature type="region of interest" description="Disordered" evidence="1">
    <location>
        <begin position="105"/>
        <end position="130"/>
    </location>
</feature>
<evidence type="ECO:0000313" key="3">
    <source>
        <dbReference type="EnsemblProtists" id="EKX44822"/>
    </source>
</evidence>
<name>L1J947_GUITC</name>
<evidence type="ECO:0000313" key="4">
    <source>
        <dbReference type="Proteomes" id="UP000011087"/>
    </source>
</evidence>
<dbReference type="SUPFAM" id="SSF50978">
    <property type="entry name" value="WD40 repeat-like"/>
    <property type="match status" value="1"/>
</dbReference>
<dbReference type="Gene3D" id="2.130.10.10">
    <property type="entry name" value="YVTN repeat-like/Quinoprotein amine dehydrogenase"/>
    <property type="match status" value="1"/>
</dbReference>
<dbReference type="Proteomes" id="UP000011087">
    <property type="component" value="Unassembled WGS sequence"/>
</dbReference>
<dbReference type="PaxDb" id="55529-EKX44822"/>
<dbReference type="EnsemblProtists" id="EKX44822">
    <property type="protein sequence ID" value="EKX44822"/>
    <property type="gene ID" value="GUITHDRAFT_152871"/>
</dbReference>
<evidence type="ECO:0000256" key="1">
    <source>
        <dbReference type="SAM" id="MobiDB-lite"/>
    </source>
</evidence>
<keyword evidence="4" id="KW-1185">Reference proteome</keyword>
<organism evidence="2">
    <name type="scientific">Guillardia theta (strain CCMP2712)</name>
    <name type="common">Cryptophyte</name>
    <dbReference type="NCBI Taxonomy" id="905079"/>
    <lineage>
        <taxon>Eukaryota</taxon>
        <taxon>Cryptophyceae</taxon>
        <taxon>Pyrenomonadales</taxon>
        <taxon>Geminigeraceae</taxon>
        <taxon>Guillardia</taxon>
    </lineage>
</organism>
<reference evidence="3" key="3">
    <citation type="submission" date="2016-03" db="UniProtKB">
        <authorList>
            <consortium name="EnsemblProtists"/>
        </authorList>
    </citation>
    <scope>IDENTIFICATION</scope>
</reference>
<sequence>MFLLAVSYEDSSIIVFDLASRAILSDLRVTNMFAKIAFLKFDLLRDARLVVGMEDGAILVYSSSSSSHDRFLREWTTRLLPRLPSVEPLGRVERADWSSSGNFLRACGGGQEKGRNDEMGRGEEKGRGESGSRRDWLAVWRLPQGEEAAVLVLARASGSQKIFEAADFYALRKVMEMKWYVLLAAGNLSVPPCSIIQFQVVLVEFSSTDGDCGAFANSGGSIFLLRKLKKNEAAKSKNGRRDGKKLLFASFMRPPGQMVSGVIMGKKDQLFTWSKQEGCIFQWTRR</sequence>
<dbReference type="HOGENOM" id="CLU_974698_0_0_1"/>
<dbReference type="KEGG" id="gtt:GUITHDRAFT_152871"/>
<protein>
    <submittedName>
        <fullName evidence="2 3">Uncharacterized protein</fullName>
    </submittedName>
</protein>
<reference evidence="4" key="2">
    <citation type="submission" date="2012-11" db="EMBL/GenBank/DDBJ databases">
        <authorList>
            <person name="Kuo A."/>
            <person name="Curtis B.A."/>
            <person name="Tanifuji G."/>
            <person name="Burki F."/>
            <person name="Gruber A."/>
            <person name="Irimia M."/>
            <person name="Maruyama S."/>
            <person name="Arias M.C."/>
            <person name="Ball S.G."/>
            <person name="Gile G.H."/>
            <person name="Hirakawa Y."/>
            <person name="Hopkins J.F."/>
            <person name="Rensing S.A."/>
            <person name="Schmutz J."/>
            <person name="Symeonidi A."/>
            <person name="Elias M."/>
            <person name="Eveleigh R.J."/>
            <person name="Herman E.K."/>
            <person name="Klute M.J."/>
            <person name="Nakayama T."/>
            <person name="Obornik M."/>
            <person name="Reyes-Prieto A."/>
            <person name="Armbrust E.V."/>
            <person name="Aves S.J."/>
            <person name="Beiko R.G."/>
            <person name="Coutinho P."/>
            <person name="Dacks J.B."/>
            <person name="Durnford D.G."/>
            <person name="Fast N.M."/>
            <person name="Green B.R."/>
            <person name="Grisdale C."/>
            <person name="Hempe F."/>
            <person name="Henrissat B."/>
            <person name="Hoppner M.P."/>
            <person name="Ishida K.-I."/>
            <person name="Kim E."/>
            <person name="Koreny L."/>
            <person name="Kroth P.G."/>
            <person name="Liu Y."/>
            <person name="Malik S.-B."/>
            <person name="Maier U.G."/>
            <person name="McRose D."/>
            <person name="Mock T."/>
            <person name="Neilson J.A."/>
            <person name="Onodera N.T."/>
            <person name="Poole A.M."/>
            <person name="Pritham E.J."/>
            <person name="Richards T.A."/>
            <person name="Rocap G."/>
            <person name="Roy S.W."/>
            <person name="Sarai C."/>
            <person name="Schaack S."/>
            <person name="Shirato S."/>
            <person name="Slamovits C.H."/>
            <person name="Spencer D.F."/>
            <person name="Suzuki S."/>
            <person name="Worden A.Z."/>
            <person name="Zauner S."/>
            <person name="Barry K."/>
            <person name="Bell C."/>
            <person name="Bharti A.K."/>
            <person name="Crow J.A."/>
            <person name="Grimwood J."/>
            <person name="Kramer R."/>
            <person name="Lindquist E."/>
            <person name="Lucas S."/>
            <person name="Salamov A."/>
            <person name="McFadden G.I."/>
            <person name="Lane C.E."/>
            <person name="Keeling P.J."/>
            <person name="Gray M.W."/>
            <person name="Grigoriev I.V."/>
            <person name="Archibald J.M."/>
        </authorList>
    </citation>
    <scope>NUCLEOTIDE SEQUENCE</scope>
    <source>
        <strain evidence="4">CCMP2712</strain>
    </source>
</reference>
<dbReference type="GeneID" id="17301515"/>
<dbReference type="EMBL" id="JH993002">
    <property type="protein sequence ID" value="EKX44822.1"/>
    <property type="molecule type" value="Genomic_DNA"/>
</dbReference>
<dbReference type="AlphaFoldDB" id="L1J947"/>
<feature type="compositionally biased region" description="Basic and acidic residues" evidence="1">
    <location>
        <begin position="112"/>
        <end position="130"/>
    </location>
</feature>
<evidence type="ECO:0000313" key="2">
    <source>
        <dbReference type="EMBL" id="EKX44822.1"/>
    </source>
</evidence>
<accession>L1J947</accession>
<reference evidence="2 4" key="1">
    <citation type="journal article" date="2012" name="Nature">
        <title>Algal genomes reveal evolutionary mosaicism and the fate of nucleomorphs.</title>
        <authorList>
            <consortium name="DOE Joint Genome Institute"/>
            <person name="Curtis B.A."/>
            <person name="Tanifuji G."/>
            <person name="Burki F."/>
            <person name="Gruber A."/>
            <person name="Irimia M."/>
            <person name="Maruyama S."/>
            <person name="Arias M.C."/>
            <person name="Ball S.G."/>
            <person name="Gile G.H."/>
            <person name="Hirakawa Y."/>
            <person name="Hopkins J.F."/>
            <person name="Kuo A."/>
            <person name="Rensing S.A."/>
            <person name="Schmutz J."/>
            <person name="Symeonidi A."/>
            <person name="Elias M."/>
            <person name="Eveleigh R.J."/>
            <person name="Herman E.K."/>
            <person name="Klute M.J."/>
            <person name="Nakayama T."/>
            <person name="Obornik M."/>
            <person name="Reyes-Prieto A."/>
            <person name="Armbrust E.V."/>
            <person name="Aves S.J."/>
            <person name="Beiko R.G."/>
            <person name="Coutinho P."/>
            <person name="Dacks J.B."/>
            <person name="Durnford D.G."/>
            <person name="Fast N.M."/>
            <person name="Green B.R."/>
            <person name="Grisdale C.J."/>
            <person name="Hempel F."/>
            <person name="Henrissat B."/>
            <person name="Hoppner M.P."/>
            <person name="Ishida K."/>
            <person name="Kim E."/>
            <person name="Koreny L."/>
            <person name="Kroth P.G."/>
            <person name="Liu Y."/>
            <person name="Malik S.B."/>
            <person name="Maier U.G."/>
            <person name="McRose D."/>
            <person name="Mock T."/>
            <person name="Neilson J.A."/>
            <person name="Onodera N.T."/>
            <person name="Poole A.M."/>
            <person name="Pritham E.J."/>
            <person name="Richards T.A."/>
            <person name="Rocap G."/>
            <person name="Roy S.W."/>
            <person name="Sarai C."/>
            <person name="Schaack S."/>
            <person name="Shirato S."/>
            <person name="Slamovits C.H."/>
            <person name="Spencer D.F."/>
            <person name="Suzuki S."/>
            <person name="Worden A.Z."/>
            <person name="Zauner S."/>
            <person name="Barry K."/>
            <person name="Bell C."/>
            <person name="Bharti A.K."/>
            <person name="Crow J.A."/>
            <person name="Grimwood J."/>
            <person name="Kramer R."/>
            <person name="Lindquist E."/>
            <person name="Lucas S."/>
            <person name="Salamov A."/>
            <person name="McFadden G.I."/>
            <person name="Lane C.E."/>
            <person name="Keeling P.J."/>
            <person name="Gray M.W."/>
            <person name="Grigoriev I.V."/>
            <person name="Archibald J.M."/>
        </authorList>
    </citation>
    <scope>NUCLEOTIDE SEQUENCE</scope>
    <source>
        <strain evidence="2 4">CCMP2712</strain>
    </source>
</reference>
<dbReference type="InterPro" id="IPR015943">
    <property type="entry name" value="WD40/YVTN_repeat-like_dom_sf"/>
</dbReference>